<keyword evidence="2" id="KW-0732">Signal</keyword>
<feature type="signal peptide" evidence="2">
    <location>
        <begin position="1"/>
        <end position="19"/>
    </location>
</feature>
<dbReference type="EMBL" id="GITU01008103">
    <property type="protein sequence ID" value="MBC1176806.1"/>
    <property type="molecule type" value="Transcribed_RNA"/>
</dbReference>
<evidence type="ECO:0000313" key="3">
    <source>
        <dbReference type="EMBL" id="MBC1176806.1"/>
    </source>
</evidence>
<feature type="compositionally biased region" description="Polar residues" evidence="1">
    <location>
        <begin position="56"/>
        <end position="65"/>
    </location>
</feature>
<proteinExistence type="predicted"/>
<organism evidence="3">
    <name type="scientific">Lutzomyia longipalpis</name>
    <name type="common">Sand fly</name>
    <dbReference type="NCBI Taxonomy" id="7200"/>
    <lineage>
        <taxon>Eukaryota</taxon>
        <taxon>Metazoa</taxon>
        <taxon>Ecdysozoa</taxon>
        <taxon>Arthropoda</taxon>
        <taxon>Hexapoda</taxon>
        <taxon>Insecta</taxon>
        <taxon>Pterygota</taxon>
        <taxon>Neoptera</taxon>
        <taxon>Endopterygota</taxon>
        <taxon>Diptera</taxon>
        <taxon>Nematocera</taxon>
        <taxon>Psychodoidea</taxon>
        <taxon>Psychodidae</taxon>
        <taxon>Lutzomyia</taxon>
        <taxon>Lutzomyia</taxon>
    </lineage>
</organism>
<dbReference type="AlphaFoldDB" id="A0A7G3B068"/>
<evidence type="ECO:0000256" key="2">
    <source>
        <dbReference type="SAM" id="SignalP"/>
    </source>
</evidence>
<sequence length="103" mass="11144">MKTFWIFAALFGIFAVVAALPANSGEQKGDEAPVMEVQAPEEEPPVVEAPEESPERQSGSGSDSWGSKVGTNKPKKQINVIEAPYVCPDGQLLDHNGVCRDMW</sequence>
<dbReference type="VEuPathDB" id="VectorBase:LLONM1_006570"/>
<feature type="compositionally biased region" description="Acidic residues" evidence="1">
    <location>
        <begin position="39"/>
        <end position="52"/>
    </location>
</feature>
<accession>A0A7G3B068</accession>
<name>A0A7G3B068_LUTLO</name>
<feature type="chain" id="PRO_5028970549" evidence="2">
    <location>
        <begin position="20"/>
        <end position="103"/>
    </location>
</feature>
<feature type="region of interest" description="Disordered" evidence="1">
    <location>
        <begin position="25"/>
        <end position="73"/>
    </location>
</feature>
<evidence type="ECO:0000256" key="1">
    <source>
        <dbReference type="SAM" id="MobiDB-lite"/>
    </source>
</evidence>
<reference evidence="3" key="1">
    <citation type="journal article" date="2020" name="BMC">
        <title>Leishmania infection induces a limited differential gene expression in the sand fly midgut.</title>
        <authorList>
            <person name="Coutinho-Abreu I.V."/>
            <person name="Serafim T.D."/>
            <person name="Meneses C."/>
            <person name="Kamhawi S."/>
            <person name="Oliveira F."/>
            <person name="Valenzuela J.G."/>
        </authorList>
    </citation>
    <scope>NUCLEOTIDE SEQUENCE</scope>
    <source>
        <strain evidence="3">Jacobina</strain>
        <tissue evidence="3">Midgut</tissue>
    </source>
</reference>
<protein>
    <submittedName>
        <fullName evidence="3">Putative salivary secreted peptide</fullName>
    </submittedName>
</protein>